<dbReference type="PANTHER" id="PTHR48267:SF1">
    <property type="entry name" value="BILIRUBIN OXIDASE"/>
    <property type="match status" value="1"/>
</dbReference>
<dbReference type="EMBL" id="AKKV01000024">
    <property type="protein sequence ID" value="EIT85828.1"/>
    <property type="molecule type" value="Genomic_DNA"/>
</dbReference>
<feature type="domain" description="Plastocyanin-like" evidence="3">
    <location>
        <begin position="245"/>
        <end position="324"/>
    </location>
</feature>
<dbReference type="Proteomes" id="UP000004080">
    <property type="component" value="Unassembled WGS sequence"/>
</dbReference>
<comment type="similarity">
    <text evidence="1">Belongs to the multicopper oxidase family.</text>
</comment>
<sequence>MVQLQKYVDALPIPATIQPTATKEGMPYYEVVMKQVKQKLHRDLPPTTVWGYNGQYPGPTFETEVNVPIQVKWMNKLPNVHLLPIDRTVMGAEPSQASVRTVVHLHGGRVQSGNDGYPDAWFTRDFENVGPAFMDPIYKYPNCQRASTYWYHDHAFGITRLNIYAGLAGLYLLRDSEEKKLNLPSGRYEIPLILQDRSFYPNGELFYPEQPGQLSPPAPQPPPPTDPNLPNPSVLPGYGADTNLVNGKVWPYLEVEPRKYRFRMLNAANSRFYQMTLDSGQSFIQIGSDGGLLKEPVQLSQLVLAPAERADLIIDFSQQAGKSIILRNTAAEPFPNGEPPTEDTAQIMQFRVKAKQKERDETSIPKQLSCIVRIPPEQAITTRKNVLSVSRDSYGRPYFTINNKGWNGLPVENTPYNGTTEIWEFYNMTMATHPIHIHLIEFQVLNRANFTGDPNGSNLMVGAAIPPDLNERGWKDTVRAYPGMVTRIIAKFGPFTGLFPFHCHILEHEDYDMMRPFEVLRNPLYNPCIPDPQECPDISFARCCYNKNKQNRE</sequence>
<dbReference type="PATRIC" id="fig|1196324.3.peg.1710"/>
<dbReference type="RefSeq" id="WP_007201760.1">
    <property type="nucleotide sequence ID" value="NZ_AKKV01000024.1"/>
</dbReference>
<dbReference type="InterPro" id="IPR011706">
    <property type="entry name" value="Cu-oxidase_C"/>
</dbReference>
<dbReference type="InterPro" id="IPR001117">
    <property type="entry name" value="Cu-oxidase_2nd"/>
</dbReference>
<evidence type="ECO:0000313" key="7">
    <source>
        <dbReference type="Proteomes" id="UP000004080"/>
    </source>
</evidence>
<evidence type="ECO:0000259" key="3">
    <source>
        <dbReference type="Pfam" id="PF00394"/>
    </source>
</evidence>
<dbReference type="eggNOG" id="COG2132">
    <property type="taxonomic scope" value="Bacteria"/>
</dbReference>
<keyword evidence="7" id="KW-1185">Reference proteome</keyword>
<feature type="domain" description="Plastocyanin-like" evidence="5">
    <location>
        <begin position="45"/>
        <end position="80"/>
    </location>
</feature>
<evidence type="ECO:0000259" key="5">
    <source>
        <dbReference type="Pfam" id="PF07732"/>
    </source>
</evidence>
<dbReference type="InterPro" id="IPR045087">
    <property type="entry name" value="Cu-oxidase_fam"/>
</dbReference>
<dbReference type="STRING" id="1196324.A374_08334"/>
<reference evidence="6 7" key="1">
    <citation type="journal article" date="2012" name="J. Bacteriol.">
        <title>Genome of Bacillus macauensis ZFHKF-1, a Long-Chain-Forming Bacterium.</title>
        <authorList>
            <person name="Cai L."/>
            <person name="Zhang T."/>
        </authorList>
    </citation>
    <scope>NUCLEOTIDE SEQUENCE [LARGE SCALE GENOMIC DNA]</scope>
    <source>
        <strain evidence="6 7">ZFHKF-1</strain>
    </source>
</reference>
<dbReference type="InterPro" id="IPR008972">
    <property type="entry name" value="Cupredoxin"/>
</dbReference>
<dbReference type="SUPFAM" id="SSF49503">
    <property type="entry name" value="Cupredoxins"/>
    <property type="match status" value="3"/>
</dbReference>
<dbReference type="AlphaFoldDB" id="I8UG67"/>
<accession>I8UG67</accession>
<dbReference type="CDD" id="cd13891">
    <property type="entry name" value="CuRO_3_CotA_like"/>
    <property type="match status" value="1"/>
</dbReference>
<name>I8UG67_9BACL</name>
<dbReference type="CDD" id="cd13844">
    <property type="entry name" value="CuRO_1_BOD_CotA_like"/>
    <property type="match status" value="1"/>
</dbReference>
<proteinExistence type="inferred from homology"/>
<gene>
    <name evidence="6" type="ORF">A374_08334</name>
</gene>
<dbReference type="Pfam" id="PF07731">
    <property type="entry name" value="Cu-oxidase_2"/>
    <property type="match status" value="1"/>
</dbReference>
<feature type="compositionally biased region" description="Pro residues" evidence="2">
    <location>
        <begin position="214"/>
        <end position="230"/>
    </location>
</feature>
<dbReference type="InterPro" id="IPR011707">
    <property type="entry name" value="Cu-oxidase-like_N"/>
</dbReference>
<feature type="region of interest" description="Disordered" evidence="2">
    <location>
        <begin position="210"/>
        <end position="237"/>
    </location>
</feature>
<dbReference type="Gene3D" id="2.60.40.420">
    <property type="entry name" value="Cupredoxins - blue copper proteins"/>
    <property type="match status" value="3"/>
</dbReference>
<comment type="caution">
    <text evidence="6">The sequence shown here is derived from an EMBL/GenBank/DDBJ whole genome shotgun (WGS) entry which is preliminary data.</text>
</comment>
<dbReference type="Pfam" id="PF00394">
    <property type="entry name" value="Cu-oxidase"/>
    <property type="match status" value="1"/>
</dbReference>
<evidence type="ECO:0000256" key="2">
    <source>
        <dbReference type="SAM" id="MobiDB-lite"/>
    </source>
</evidence>
<dbReference type="CDD" id="cd13868">
    <property type="entry name" value="CuRO_2_CotA_like"/>
    <property type="match status" value="1"/>
</dbReference>
<dbReference type="OrthoDB" id="9757546at2"/>
<protein>
    <submittedName>
        <fullName evidence="6">Bilirubin oxidase</fullName>
    </submittedName>
</protein>
<evidence type="ECO:0000313" key="6">
    <source>
        <dbReference type="EMBL" id="EIT85828.1"/>
    </source>
</evidence>
<feature type="domain" description="Plastocyanin-like" evidence="4">
    <location>
        <begin position="397"/>
        <end position="520"/>
    </location>
</feature>
<dbReference type="GO" id="GO:0005507">
    <property type="term" value="F:copper ion binding"/>
    <property type="evidence" value="ECO:0007669"/>
    <property type="project" value="InterPro"/>
</dbReference>
<dbReference type="Pfam" id="PF07732">
    <property type="entry name" value="Cu-oxidase_3"/>
    <property type="match status" value="1"/>
</dbReference>
<dbReference type="GO" id="GO:0016491">
    <property type="term" value="F:oxidoreductase activity"/>
    <property type="evidence" value="ECO:0007669"/>
    <property type="project" value="InterPro"/>
</dbReference>
<organism evidence="6 7">
    <name type="scientific">Fictibacillus macauensis ZFHKF-1</name>
    <dbReference type="NCBI Taxonomy" id="1196324"/>
    <lineage>
        <taxon>Bacteria</taxon>
        <taxon>Bacillati</taxon>
        <taxon>Bacillota</taxon>
        <taxon>Bacilli</taxon>
        <taxon>Bacillales</taxon>
        <taxon>Fictibacillaceae</taxon>
        <taxon>Fictibacillus</taxon>
    </lineage>
</organism>
<dbReference type="PANTHER" id="PTHR48267">
    <property type="entry name" value="CUPREDOXIN SUPERFAMILY PROTEIN"/>
    <property type="match status" value="1"/>
</dbReference>
<evidence type="ECO:0000256" key="1">
    <source>
        <dbReference type="ARBA" id="ARBA00010609"/>
    </source>
</evidence>
<evidence type="ECO:0000259" key="4">
    <source>
        <dbReference type="Pfam" id="PF07731"/>
    </source>
</evidence>